<dbReference type="EMBL" id="LGRX02021182">
    <property type="protein sequence ID" value="KAK3256955.1"/>
    <property type="molecule type" value="Genomic_DNA"/>
</dbReference>
<dbReference type="Proteomes" id="UP001190700">
    <property type="component" value="Unassembled WGS sequence"/>
</dbReference>
<organism evidence="4 5">
    <name type="scientific">Cymbomonas tetramitiformis</name>
    <dbReference type="NCBI Taxonomy" id="36881"/>
    <lineage>
        <taxon>Eukaryota</taxon>
        <taxon>Viridiplantae</taxon>
        <taxon>Chlorophyta</taxon>
        <taxon>Pyramimonadophyceae</taxon>
        <taxon>Pyramimonadales</taxon>
        <taxon>Pyramimonadaceae</taxon>
        <taxon>Cymbomonas</taxon>
    </lineage>
</organism>
<dbReference type="InterPro" id="IPR029058">
    <property type="entry name" value="AB_hydrolase_fold"/>
</dbReference>
<accession>A0AAE0KQP3</accession>
<dbReference type="InterPro" id="IPR000073">
    <property type="entry name" value="AB_hydrolase_1"/>
</dbReference>
<keyword evidence="5" id="KW-1185">Reference proteome</keyword>
<feature type="region of interest" description="Disordered" evidence="2">
    <location>
        <begin position="121"/>
        <end position="156"/>
    </location>
</feature>
<gene>
    <name evidence="4" type="ORF">CYMTET_33939</name>
</gene>
<evidence type="ECO:0000313" key="5">
    <source>
        <dbReference type="Proteomes" id="UP001190700"/>
    </source>
</evidence>
<dbReference type="PANTHER" id="PTHR42916">
    <property type="entry name" value="2-SUCCINYL-5-ENOLPYRUVYL-6-HYDROXY-3-CYCLOHEXENE-1-CARBOXYLATE SYNTHASE"/>
    <property type="match status" value="1"/>
</dbReference>
<keyword evidence="1" id="KW-0456">Lyase</keyword>
<proteinExistence type="predicted"/>
<evidence type="ECO:0000256" key="1">
    <source>
        <dbReference type="ARBA" id="ARBA00023239"/>
    </source>
</evidence>
<dbReference type="PANTHER" id="PTHR42916:SF1">
    <property type="entry name" value="PROTEIN PHYLLO, CHLOROPLASTIC"/>
    <property type="match status" value="1"/>
</dbReference>
<dbReference type="SUPFAM" id="SSF53474">
    <property type="entry name" value="alpha/beta-Hydrolases"/>
    <property type="match status" value="1"/>
</dbReference>
<feature type="compositionally biased region" description="Low complexity" evidence="2">
    <location>
        <begin position="121"/>
        <end position="151"/>
    </location>
</feature>
<dbReference type="GO" id="GO:0016829">
    <property type="term" value="F:lyase activity"/>
    <property type="evidence" value="ECO:0007669"/>
    <property type="project" value="UniProtKB-KW"/>
</dbReference>
<protein>
    <recommendedName>
        <fullName evidence="3">AB hydrolase-1 domain-containing protein</fullName>
    </recommendedName>
</protein>
<evidence type="ECO:0000313" key="4">
    <source>
        <dbReference type="EMBL" id="KAK3256955.1"/>
    </source>
</evidence>
<dbReference type="AlphaFoldDB" id="A0AAE0KQP3"/>
<feature type="non-terminal residue" evidence="4">
    <location>
        <position position="337"/>
    </location>
</feature>
<feature type="domain" description="AB hydrolase-1" evidence="3">
    <location>
        <begin position="224"/>
        <end position="330"/>
    </location>
</feature>
<comment type="caution">
    <text evidence="4">The sequence shown here is derived from an EMBL/GenBank/DDBJ whole genome shotgun (WGS) entry which is preliminary data.</text>
</comment>
<name>A0AAE0KQP3_9CHLO</name>
<reference evidence="4 5" key="1">
    <citation type="journal article" date="2015" name="Genome Biol. Evol.">
        <title>Comparative Genomics of a Bacterivorous Green Alga Reveals Evolutionary Causalities and Consequences of Phago-Mixotrophic Mode of Nutrition.</title>
        <authorList>
            <person name="Burns J.A."/>
            <person name="Paasch A."/>
            <person name="Narechania A."/>
            <person name="Kim E."/>
        </authorList>
    </citation>
    <scope>NUCLEOTIDE SEQUENCE [LARGE SCALE GENOMIC DNA]</scope>
    <source>
        <strain evidence="4 5">PLY_AMNH</strain>
    </source>
</reference>
<evidence type="ECO:0000259" key="3">
    <source>
        <dbReference type="Pfam" id="PF00561"/>
    </source>
</evidence>
<dbReference type="Gene3D" id="3.40.50.1820">
    <property type="entry name" value="alpha/beta hydrolase"/>
    <property type="match status" value="1"/>
</dbReference>
<dbReference type="Pfam" id="PF00561">
    <property type="entry name" value="Abhydrolase_1"/>
    <property type="match status" value="1"/>
</dbReference>
<evidence type="ECO:0000256" key="2">
    <source>
        <dbReference type="SAM" id="MobiDB-lite"/>
    </source>
</evidence>
<sequence length="337" mass="34022">MAALTQLAAYADALHEDTLRRASTTTPSGGGALGYEVQTGADEASTQGGSRVQSRGEDLQPVAHGLGTLSWFAHGLALEDAASTSHEACTTERCGARAGCSEAPGEASSGMQGVWSLAWGAPPARRGAEPAAGSGAESGQSAAGSGEAASAVPSRMWRPDTVGELRALNRGVEGRCEVEVSDGTVFNFRTTEWPVGAGAEEGCVESDGNGGAGLRAVASQTELPALVFLHGFLGSGDEWGSCMAALSARGFRCVALDLPGHGGTITTPSGNAAELPSYSLENVGDAVAAAITTLGLQGCTVVGYSLGARVALWLALRRSRHVARAVVVSGSPGLQAR</sequence>